<sequence>MSNRTRTRALLVLITVAGAIFITSILSVLRSGEDAPAGAVSTPSPSLMPEVEGSPDKTATSYLKAWAAADYAAMRELTDEPPSDFEARHQAFEETLAARSLRLTPGEVVSTGDGTAEVPFTEVRELRDYGRWSYRSTLHLGVRDYTWKVLWTPAVLHPDLAPGGEVERRDTPATARAFTTSEGRRFPEGSDAERYLQKLADTVPLEEGEPVGWEVRIQNPGARAERLVAYEPERKKKDVRTTIEWEVQAAAARALDGVKHPAAVVVVRPSTGEILAVADRLGGRKAFEQKYAPGSTFKTVTASALLRSGMSTETMVDCPASYQIPGGRSIPNFRDEEHGSVTLRRAFALSCNTSFARLAVERLDAGSLMEETQVFGFGASLATGAGGTCGSMRSPDNDDALAEDSFGQGTVEATPLCMALVAAAVQSGEWRPPRLLASVPGRDQPPTVSLPFGVAAGLRTMMNAVTSGGTASGAGLPAGAAGKTGTAEDWQGGADHSWFIGYWGDLAFSVFIEHGGTGRDAAVPVAGRFLRAL</sequence>
<reference evidence="4" key="1">
    <citation type="submission" date="2021-01" db="EMBL/GenBank/DDBJ databases">
        <title>Whole genome shotgun sequence of Planotetraspora thailandica NBRC 104271.</title>
        <authorList>
            <person name="Komaki H."/>
            <person name="Tamura T."/>
        </authorList>
    </citation>
    <scope>NUCLEOTIDE SEQUENCE</scope>
    <source>
        <strain evidence="4">NBRC 104271</strain>
    </source>
</reference>
<dbReference type="PANTHER" id="PTHR30627">
    <property type="entry name" value="PEPTIDOGLYCAN D,D-TRANSPEPTIDASE"/>
    <property type="match status" value="1"/>
</dbReference>
<evidence type="ECO:0000259" key="3">
    <source>
        <dbReference type="Pfam" id="PF05223"/>
    </source>
</evidence>
<feature type="domain" description="Penicillin-binding protein transpeptidase" evidence="2">
    <location>
        <begin position="263"/>
        <end position="528"/>
    </location>
</feature>
<accession>A0A8J3V2V8</accession>
<dbReference type="EMBL" id="BOOR01000038">
    <property type="protein sequence ID" value="GII56724.1"/>
    <property type="molecule type" value="Genomic_DNA"/>
</dbReference>
<dbReference type="Pfam" id="PF00905">
    <property type="entry name" value="Transpeptidase"/>
    <property type="match status" value="1"/>
</dbReference>
<dbReference type="RefSeq" id="WP_203946862.1">
    <property type="nucleotide sequence ID" value="NZ_BOOR01000038.1"/>
</dbReference>
<dbReference type="Gene3D" id="3.40.710.10">
    <property type="entry name" value="DD-peptidase/beta-lactamase superfamily"/>
    <property type="match status" value="1"/>
</dbReference>
<dbReference type="InterPro" id="IPR050515">
    <property type="entry name" value="Beta-lactam/transpept"/>
</dbReference>
<dbReference type="InterPro" id="IPR001460">
    <property type="entry name" value="PCN-bd_Tpept"/>
</dbReference>
<dbReference type="GO" id="GO:0005886">
    <property type="term" value="C:plasma membrane"/>
    <property type="evidence" value="ECO:0007669"/>
    <property type="project" value="TreeGrafter"/>
</dbReference>
<dbReference type="GO" id="GO:0071555">
    <property type="term" value="P:cell wall organization"/>
    <property type="evidence" value="ECO:0007669"/>
    <property type="project" value="TreeGrafter"/>
</dbReference>
<feature type="region of interest" description="Disordered" evidence="1">
    <location>
        <begin position="34"/>
        <end position="54"/>
    </location>
</feature>
<name>A0A8J3V2V8_9ACTN</name>
<dbReference type="SUPFAM" id="SSF56601">
    <property type="entry name" value="beta-lactamase/transpeptidase-like"/>
    <property type="match status" value="1"/>
</dbReference>
<dbReference type="Pfam" id="PF05223">
    <property type="entry name" value="MecA_N"/>
    <property type="match status" value="1"/>
</dbReference>
<dbReference type="InterPro" id="IPR012338">
    <property type="entry name" value="Beta-lactam/transpept-like"/>
</dbReference>
<protein>
    <submittedName>
        <fullName evidence="4">Penicillin-binding protein</fullName>
    </submittedName>
</protein>
<proteinExistence type="predicted"/>
<evidence type="ECO:0000313" key="4">
    <source>
        <dbReference type="EMBL" id="GII56724.1"/>
    </source>
</evidence>
<dbReference type="Proteomes" id="UP000605992">
    <property type="component" value="Unassembled WGS sequence"/>
</dbReference>
<organism evidence="4 5">
    <name type="scientific">Planotetraspora thailandica</name>
    <dbReference type="NCBI Taxonomy" id="487172"/>
    <lineage>
        <taxon>Bacteria</taxon>
        <taxon>Bacillati</taxon>
        <taxon>Actinomycetota</taxon>
        <taxon>Actinomycetes</taxon>
        <taxon>Streptosporangiales</taxon>
        <taxon>Streptosporangiaceae</taxon>
        <taxon>Planotetraspora</taxon>
    </lineage>
</organism>
<feature type="domain" description="NTF2-like N-terminal transpeptidase" evidence="3">
    <location>
        <begin position="54"/>
        <end position="162"/>
    </location>
</feature>
<evidence type="ECO:0000256" key="1">
    <source>
        <dbReference type="SAM" id="MobiDB-lite"/>
    </source>
</evidence>
<dbReference type="PANTHER" id="PTHR30627:SF24">
    <property type="entry name" value="PENICILLIN-BINDING PROTEIN 4B"/>
    <property type="match status" value="1"/>
</dbReference>
<dbReference type="InterPro" id="IPR032710">
    <property type="entry name" value="NTF2-like_dom_sf"/>
</dbReference>
<evidence type="ECO:0000259" key="2">
    <source>
        <dbReference type="Pfam" id="PF00905"/>
    </source>
</evidence>
<evidence type="ECO:0000313" key="5">
    <source>
        <dbReference type="Proteomes" id="UP000605992"/>
    </source>
</evidence>
<keyword evidence="5" id="KW-1185">Reference proteome</keyword>
<gene>
    <name evidence="4" type="ORF">Pth03_51130</name>
</gene>
<dbReference type="SUPFAM" id="SSF54427">
    <property type="entry name" value="NTF2-like"/>
    <property type="match status" value="1"/>
</dbReference>
<dbReference type="Gene3D" id="3.10.450.100">
    <property type="entry name" value="NTF2-like, domain 1"/>
    <property type="match status" value="1"/>
</dbReference>
<dbReference type="GO" id="GO:0071972">
    <property type="term" value="F:peptidoglycan L,D-transpeptidase activity"/>
    <property type="evidence" value="ECO:0007669"/>
    <property type="project" value="TreeGrafter"/>
</dbReference>
<comment type="caution">
    <text evidence="4">The sequence shown here is derived from an EMBL/GenBank/DDBJ whole genome shotgun (WGS) entry which is preliminary data.</text>
</comment>
<dbReference type="AlphaFoldDB" id="A0A8J3V2V8"/>
<dbReference type="InterPro" id="IPR007887">
    <property type="entry name" value="MecA_N"/>
</dbReference>
<dbReference type="GO" id="GO:0008658">
    <property type="term" value="F:penicillin binding"/>
    <property type="evidence" value="ECO:0007669"/>
    <property type="project" value="InterPro"/>
</dbReference>
<dbReference type="GO" id="GO:0046677">
    <property type="term" value="P:response to antibiotic"/>
    <property type="evidence" value="ECO:0007669"/>
    <property type="project" value="InterPro"/>
</dbReference>